<keyword evidence="9" id="KW-1185">Reference proteome</keyword>
<dbReference type="PROSITE" id="PS51679">
    <property type="entry name" value="SAM_MT_C5"/>
    <property type="match status" value="1"/>
</dbReference>
<feature type="active site" evidence="6">
    <location>
        <position position="74"/>
    </location>
</feature>
<proteinExistence type="inferred from homology"/>
<dbReference type="GO" id="GO:0032259">
    <property type="term" value="P:methylation"/>
    <property type="evidence" value="ECO:0007669"/>
    <property type="project" value="UniProtKB-KW"/>
</dbReference>
<dbReference type="InterPro" id="IPR001525">
    <property type="entry name" value="C5_MeTfrase"/>
</dbReference>
<keyword evidence="2 6" id="KW-0489">Methyltransferase</keyword>
<sequence length="355" mass="40501">MTNLTLGSLFDGIGVFPLAAIRNNITPIWASEIEKAPIRITKRQFPNMVHLGDLTKLKRSSIPPVDMITFRSPCQNLSTIGNREGLAGKKSNLFYEAIRIIEEMRNATDGNYPTLAIWENVMGAFSSNDRMDFKAVLESFLKTEVPIPPSHRWANAGMVRGRNADVCWRVLDSQYWGVPQRRRRIFLVADFRKFRARKILFNTEGMQSDIESSYKGRLFTTKDNRILSIETRRSIQIFPFQERRMRTYAKEGNKKGFISSFGRSTDPFPTLLAGTVDTFAFWHDGLESEGFVRRLTPLECERLMGLPEGWTEYGNDNKIISESARYKALGNSIVLPCADFILSNVAKVYGKEKTK</sequence>
<protein>
    <recommendedName>
        <fullName evidence="1">DNA (cytosine-5-)-methyltransferase</fullName>
        <ecNumber evidence="1">2.1.1.37</ecNumber>
    </recommendedName>
</protein>
<keyword evidence="3 6" id="KW-0808">Transferase</keyword>
<dbReference type="GO" id="GO:0003886">
    <property type="term" value="F:DNA (cytosine-5-)-methyltransferase activity"/>
    <property type="evidence" value="ECO:0007669"/>
    <property type="project" value="UniProtKB-EC"/>
</dbReference>
<evidence type="ECO:0000313" key="8">
    <source>
        <dbReference type="EMBL" id="RSU16011.1"/>
    </source>
</evidence>
<comment type="similarity">
    <text evidence="6 7">Belongs to the class I-like SAM-binding methyltransferase superfamily. C5-methyltransferase family.</text>
</comment>
<comment type="caution">
    <text evidence="8">The sequence shown here is derived from an EMBL/GenBank/DDBJ whole genome shotgun (WGS) entry which is preliminary data.</text>
</comment>
<evidence type="ECO:0000256" key="6">
    <source>
        <dbReference type="PROSITE-ProRule" id="PRU01016"/>
    </source>
</evidence>
<evidence type="ECO:0000313" key="9">
    <source>
        <dbReference type="Proteomes" id="UP000288028"/>
    </source>
</evidence>
<accession>A0A430B6R6</accession>
<dbReference type="OrthoDB" id="9813719at2"/>
<dbReference type="PANTHER" id="PTHR46098">
    <property type="entry name" value="TRNA (CYTOSINE(38)-C(5))-METHYLTRANSFERASE"/>
    <property type="match status" value="1"/>
</dbReference>
<reference evidence="8 9" key="1">
    <citation type="submission" date="2017-05" db="EMBL/GenBank/DDBJ databases">
        <title>Vagococcus spp. assemblies.</title>
        <authorList>
            <person name="Gulvik C.A."/>
        </authorList>
    </citation>
    <scope>NUCLEOTIDE SEQUENCE [LARGE SCALE GENOMIC DNA]</scope>
    <source>
        <strain evidence="8 9">SS1714</strain>
    </source>
</reference>
<dbReference type="Gene3D" id="3.90.120.10">
    <property type="entry name" value="DNA Methylase, subunit A, domain 2"/>
    <property type="match status" value="1"/>
</dbReference>
<evidence type="ECO:0000256" key="1">
    <source>
        <dbReference type="ARBA" id="ARBA00011975"/>
    </source>
</evidence>
<keyword evidence="4 6" id="KW-0949">S-adenosyl-L-methionine</keyword>
<evidence type="ECO:0000256" key="4">
    <source>
        <dbReference type="ARBA" id="ARBA00022691"/>
    </source>
</evidence>
<keyword evidence="5" id="KW-0680">Restriction system</keyword>
<dbReference type="AlphaFoldDB" id="A0A430B6R6"/>
<dbReference type="PANTHER" id="PTHR46098:SF1">
    <property type="entry name" value="TRNA (CYTOSINE(38)-C(5))-METHYLTRANSFERASE"/>
    <property type="match status" value="1"/>
</dbReference>
<dbReference type="EC" id="2.1.1.37" evidence="1"/>
<dbReference type="Proteomes" id="UP000288028">
    <property type="component" value="Unassembled WGS sequence"/>
</dbReference>
<evidence type="ECO:0000256" key="3">
    <source>
        <dbReference type="ARBA" id="ARBA00022679"/>
    </source>
</evidence>
<name>A0A430B6R6_9ENTE</name>
<evidence type="ECO:0000256" key="7">
    <source>
        <dbReference type="RuleBase" id="RU000416"/>
    </source>
</evidence>
<dbReference type="Pfam" id="PF00145">
    <property type="entry name" value="DNA_methylase"/>
    <property type="match status" value="1"/>
</dbReference>
<dbReference type="SUPFAM" id="SSF53335">
    <property type="entry name" value="S-adenosyl-L-methionine-dependent methyltransferases"/>
    <property type="match status" value="1"/>
</dbReference>
<dbReference type="NCBIfam" id="TIGR00675">
    <property type="entry name" value="dcm"/>
    <property type="match status" value="1"/>
</dbReference>
<dbReference type="GO" id="GO:0009307">
    <property type="term" value="P:DNA restriction-modification system"/>
    <property type="evidence" value="ECO:0007669"/>
    <property type="project" value="UniProtKB-KW"/>
</dbReference>
<organism evidence="8 9">
    <name type="scientific">Vagococcus carniphilus</name>
    <dbReference type="NCBI Taxonomy" id="218144"/>
    <lineage>
        <taxon>Bacteria</taxon>
        <taxon>Bacillati</taxon>
        <taxon>Bacillota</taxon>
        <taxon>Bacilli</taxon>
        <taxon>Lactobacillales</taxon>
        <taxon>Enterococcaceae</taxon>
        <taxon>Vagococcus</taxon>
    </lineage>
</organism>
<gene>
    <name evidence="8" type="ORF">CBF28_05845</name>
</gene>
<dbReference type="EMBL" id="NGKB01000004">
    <property type="protein sequence ID" value="RSU16011.1"/>
    <property type="molecule type" value="Genomic_DNA"/>
</dbReference>
<dbReference type="PRINTS" id="PR00105">
    <property type="entry name" value="C5METTRFRASE"/>
</dbReference>
<evidence type="ECO:0000256" key="5">
    <source>
        <dbReference type="ARBA" id="ARBA00022747"/>
    </source>
</evidence>
<evidence type="ECO:0000256" key="2">
    <source>
        <dbReference type="ARBA" id="ARBA00022603"/>
    </source>
</evidence>
<dbReference type="InterPro" id="IPR050750">
    <property type="entry name" value="C5-MTase"/>
</dbReference>
<dbReference type="InterPro" id="IPR029063">
    <property type="entry name" value="SAM-dependent_MTases_sf"/>
</dbReference>
<dbReference type="Gene3D" id="3.40.50.150">
    <property type="entry name" value="Vaccinia Virus protein VP39"/>
    <property type="match status" value="1"/>
</dbReference>